<keyword evidence="4" id="KW-1185">Reference proteome</keyword>
<evidence type="ECO:0000313" key="3">
    <source>
        <dbReference type="EMBL" id="TCD65310.1"/>
    </source>
</evidence>
<dbReference type="EMBL" id="RWJN01000187">
    <property type="protein sequence ID" value="TCD65310.1"/>
    <property type="molecule type" value="Genomic_DNA"/>
</dbReference>
<evidence type="ECO:0000256" key="1">
    <source>
        <dbReference type="SAM" id="MobiDB-lite"/>
    </source>
</evidence>
<evidence type="ECO:0000313" key="4">
    <source>
        <dbReference type="Proteomes" id="UP000292702"/>
    </source>
</evidence>
<feature type="signal peptide" evidence="2">
    <location>
        <begin position="1"/>
        <end position="16"/>
    </location>
</feature>
<dbReference type="AlphaFoldDB" id="A0A4R0RBC8"/>
<dbReference type="Proteomes" id="UP000292702">
    <property type="component" value="Unassembled WGS sequence"/>
</dbReference>
<reference evidence="3 4" key="1">
    <citation type="submission" date="2018-11" db="EMBL/GenBank/DDBJ databases">
        <title>Genome assembly of Steccherinum ochraceum LE-BIN_3174, the white-rot fungus of the Steccherinaceae family (The Residual Polyporoid clade, Polyporales, Basidiomycota).</title>
        <authorList>
            <person name="Fedorova T.V."/>
            <person name="Glazunova O.A."/>
            <person name="Landesman E.O."/>
            <person name="Moiseenko K.V."/>
            <person name="Psurtseva N.V."/>
            <person name="Savinova O.S."/>
            <person name="Shakhova N.V."/>
            <person name="Tyazhelova T.V."/>
            <person name="Vasina D.V."/>
        </authorList>
    </citation>
    <scope>NUCLEOTIDE SEQUENCE [LARGE SCALE GENOMIC DNA]</scope>
    <source>
        <strain evidence="3 4">LE-BIN_3174</strain>
    </source>
</reference>
<feature type="compositionally biased region" description="Gly residues" evidence="1">
    <location>
        <begin position="143"/>
        <end position="157"/>
    </location>
</feature>
<gene>
    <name evidence="3" type="ORF">EIP91_002796</name>
</gene>
<keyword evidence="2" id="KW-0732">Signal</keyword>
<organism evidence="3 4">
    <name type="scientific">Steccherinum ochraceum</name>
    <dbReference type="NCBI Taxonomy" id="92696"/>
    <lineage>
        <taxon>Eukaryota</taxon>
        <taxon>Fungi</taxon>
        <taxon>Dikarya</taxon>
        <taxon>Basidiomycota</taxon>
        <taxon>Agaricomycotina</taxon>
        <taxon>Agaricomycetes</taxon>
        <taxon>Polyporales</taxon>
        <taxon>Steccherinaceae</taxon>
        <taxon>Steccherinum</taxon>
    </lineage>
</organism>
<protein>
    <submittedName>
        <fullName evidence="3">Uncharacterized protein</fullName>
    </submittedName>
</protein>
<comment type="caution">
    <text evidence="3">The sequence shown here is derived from an EMBL/GenBank/DDBJ whole genome shotgun (WGS) entry which is preliminary data.</text>
</comment>
<name>A0A4R0RBC8_9APHY</name>
<proteinExistence type="predicted"/>
<evidence type="ECO:0000256" key="2">
    <source>
        <dbReference type="SAM" id="SignalP"/>
    </source>
</evidence>
<accession>A0A4R0RBC8</accession>
<feature type="region of interest" description="Disordered" evidence="1">
    <location>
        <begin position="74"/>
        <end position="103"/>
    </location>
</feature>
<feature type="chain" id="PRO_5020848894" evidence="2">
    <location>
        <begin position="17"/>
        <end position="157"/>
    </location>
</feature>
<feature type="compositionally biased region" description="Gly residues" evidence="1">
    <location>
        <begin position="118"/>
        <end position="136"/>
    </location>
</feature>
<feature type="region of interest" description="Disordered" evidence="1">
    <location>
        <begin position="116"/>
        <end position="157"/>
    </location>
</feature>
<sequence length="157" mass="15535">MHFAVVLAGLLAAAAASSVVAAPLRTYEARGYDENAIAARADHHLIVRDVLQALYAREIAALNTRESTFAIKRANTPPPEYNEDVPAGHNPDPPAYGQTGGLHRVDRTTNLPALAQAQGGGGAAQGGGAAGGGAAGGAERPAEGGGAAGAGGGAARH</sequence>